<keyword evidence="3" id="KW-1185">Reference proteome</keyword>
<accession>A0ABW8I2B9</accession>
<evidence type="ECO:0000313" key="3">
    <source>
        <dbReference type="Proteomes" id="UP001618531"/>
    </source>
</evidence>
<feature type="domain" description="NADH:flavin oxidoreductase/NADH oxidase N-terminal" evidence="1">
    <location>
        <begin position="7"/>
        <end position="335"/>
    </location>
</feature>
<dbReference type="Proteomes" id="UP001618531">
    <property type="component" value="Unassembled WGS sequence"/>
</dbReference>
<dbReference type="Pfam" id="PF00724">
    <property type="entry name" value="Oxidored_FMN"/>
    <property type="match status" value="1"/>
</dbReference>
<dbReference type="Gene3D" id="3.20.20.70">
    <property type="entry name" value="Aldolase class I"/>
    <property type="match status" value="1"/>
</dbReference>
<proteinExistence type="predicted"/>
<dbReference type="InterPro" id="IPR045247">
    <property type="entry name" value="Oye-like"/>
</dbReference>
<evidence type="ECO:0000259" key="1">
    <source>
        <dbReference type="Pfam" id="PF00724"/>
    </source>
</evidence>
<dbReference type="PANTHER" id="PTHR22893">
    <property type="entry name" value="NADH OXIDOREDUCTASE-RELATED"/>
    <property type="match status" value="1"/>
</dbReference>
<protein>
    <submittedName>
        <fullName evidence="2">Alkene reductase</fullName>
    </submittedName>
</protein>
<organism evidence="2 3">
    <name type="scientific">Paenibacillus illinoisensis</name>
    <dbReference type="NCBI Taxonomy" id="59845"/>
    <lineage>
        <taxon>Bacteria</taxon>
        <taxon>Bacillati</taxon>
        <taxon>Bacillota</taxon>
        <taxon>Bacilli</taxon>
        <taxon>Bacillales</taxon>
        <taxon>Paenibacillaceae</taxon>
        <taxon>Paenibacillus</taxon>
    </lineage>
</organism>
<evidence type="ECO:0000313" key="2">
    <source>
        <dbReference type="EMBL" id="MFK0525377.1"/>
    </source>
</evidence>
<dbReference type="RefSeq" id="WP_402878155.1">
    <property type="nucleotide sequence ID" value="NZ_JBIYSL010000006.1"/>
</dbReference>
<comment type="caution">
    <text evidence="2">The sequence shown here is derived from an EMBL/GenBank/DDBJ whole genome shotgun (WGS) entry which is preliminary data.</text>
</comment>
<reference evidence="2 3" key="1">
    <citation type="submission" date="2024-11" db="EMBL/GenBank/DDBJ databases">
        <title>Identification and Characterization of a Novel Fosfomycin Bacillithiol Transferase FosB8 in Paenibacillus illinoisensis.</title>
        <authorList>
            <person name="Lu W."/>
        </authorList>
    </citation>
    <scope>NUCLEOTIDE SEQUENCE [LARGE SCALE GENOMIC DNA]</scope>
    <source>
        <strain evidence="2 3">WP77</strain>
    </source>
</reference>
<dbReference type="InterPro" id="IPR001155">
    <property type="entry name" value="OxRdtase_FMN_N"/>
</dbReference>
<sequence length="350" mass="39463">MNNLFNLLNPVKINQWQLRNRIVMAPLTRGFANDADGTVTEEMVAYYEQRARDGAGLIITEGINPSLAGKGTYGIPGLYTEEQAISWQKVTEAVHRQGGTIIAQLWHVGRLSHSDLIGRTPQAPSSIQAEGKVHKLHKPYQIPETMRTQDIQSTIHHFQIAARHAVLAGFDGIELHAAHGYLIDQFISEKTNQRTDEYGGGIQGRLRFLREIILAVEKEISVDRISIRFSEKKDDDPSYVWTDKAGMINAYLNLFRETGITILHPSTDQYTRVWAGEKTFHEMIREQWEHTIIGVGDLDIHIAEEGLNDGVIHLAAFGRPYIANPDLVHRLRTGEPLVVYDVTKHLPILV</sequence>
<dbReference type="EMBL" id="JBIYSL010000006">
    <property type="protein sequence ID" value="MFK0525377.1"/>
    <property type="molecule type" value="Genomic_DNA"/>
</dbReference>
<dbReference type="InterPro" id="IPR013785">
    <property type="entry name" value="Aldolase_TIM"/>
</dbReference>
<name>A0ABW8I2B9_9BACL</name>
<gene>
    <name evidence="2" type="ORF">ACINKY_24505</name>
</gene>
<dbReference type="PANTHER" id="PTHR22893:SF91">
    <property type="entry name" value="NADPH DEHYDROGENASE 2-RELATED"/>
    <property type="match status" value="1"/>
</dbReference>
<dbReference type="SUPFAM" id="SSF51395">
    <property type="entry name" value="FMN-linked oxidoreductases"/>
    <property type="match status" value="1"/>
</dbReference>